<reference evidence="2" key="1">
    <citation type="journal article" date="2019" name="Int. J. Syst. Evol. Microbiol.">
        <title>The Global Catalogue of Microorganisms (GCM) 10K type strain sequencing project: providing services to taxonomists for standard genome sequencing and annotation.</title>
        <authorList>
            <consortium name="The Broad Institute Genomics Platform"/>
            <consortium name="The Broad Institute Genome Sequencing Center for Infectious Disease"/>
            <person name="Wu L."/>
            <person name="Ma J."/>
        </authorList>
    </citation>
    <scope>NUCLEOTIDE SEQUENCE [LARGE SCALE GENOMIC DNA]</scope>
    <source>
        <strain evidence="2">CCM 8702</strain>
    </source>
</reference>
<dbReference type="Pfam" id="PF14275">
    <property type="entry name" value="DUF4362"/>
    <property type="match status" value="1"/>
</dbReference>
<evidence type="ECO:0000313" key="1">
    <source>
        <dbReference type="EMBL" id="GGH79689.1"/>
    </source>
</evidence>
<dbReference type="InterPro" id="IPR025372">
    <property type="entry name" value="DUF4362"/>
</dbReference>
<dbReference type="Proteomes" id="UP000605427">
    <property type="component" value="Unassembled WGS sequence"/>
</dbReference>
<dbReference type="PROSITE" id="PS51257">
    <property type="entry name" value="PROKAR_LIPOPROTEIN"/>
    <property type="match status" value="1"/>
</dbReference>
<gene>
    <name evidence="1" type="ORF">GCM10007362_26860</name>
</gene>
<evidence type="ECO:0008006" key="3">
    <source>
        <dbReference type="Google" id="ProtNLM"/>
    </source>
</evidence>
<comment type="caution">
    <text evidence="1">The sequence shown here is derived from an EMBL/GenBank/DDBJ whole genome shotgun (WGS) entry which is preliminary data.</text>
</comment>
<organism evidence="1 2">
    <name type="scientific">Saccharibacillus endophyticus</name>
    <dbReference type="NCBI Taxonomy" id="2060666"/>
    <lineage>
        <taxon>Bacteria</taxon>
        <taxon>Bacillati</taxon>
        <taxon>Bacillota</taxon>
        <taxon>Bacilli</taxon>
        <taxon>Bacillales</taxon>
        <taxon>Paenibacillaceae</taxon>
        <taxon>Saccharibacillus</taxon>
    </lineage>
</organism>
<dbReference type="RefSeq" id="WP_172244266.1">
    <property type="nucleotide sequence ID" value="NZ_BMDD01000003.1"/>
</dbReference>
<evidence type="ECO:0000313" key="2">
    <source>
        <dbReference type="Proteomes" id="UP000605427"/>
    </source>
</evidence>
<proteinExistence type="predicted"/>
<accession>A0ABQ1ZWF3</accession>
<keyword evidence="2" id="KW-1185">Reference proteome</keyword>
<sequence length="145" mass="16311">MKNGVLVFASVLIISLAGCSMSKPYDVEAAIRQGEIVDLHGQVSNAQRIEEFNQNILQNVKDKIRITRFTVEGDPIFYDIQFDGKEIKFRSDHSKDKHGTGKRQSTACESFLTRETRNGIEYSFDGCSGKNEDIGNSFKLEVITE</sequence>
<name>A0ABQ1ZWF3_9BACL</name>
<protein>
    <recommendedName>
        <fullName evidence="3">DUF4362 domain-containing protein</fullName>
    </recommendedName>
</protein>
<dbReference type="EMBL" id="BMDD01000003">
    <property type="protein sequence ID" value="GGH79689.1"/>
    <property type="molecule type" value="Genomic_DNA"/>
</dbReference>